<organism evidence="1 2">
    <name type="scientific">Auriscalpium vulgare</name>
    <dbReference type="NCBI Taxonomy" id="40419"/>
    <lineage>
        <taxon>Eukaryota</taxon>
        <taxon>Fungi</taxon>
        <taxon>Dikarya</taxon>
        <taxon>Basidiomycota</taxon>
        <taxon>Agaricomycotina</taxon>
        <taxon>Agaricomycetes</taxon>
        <taxon>Russulales</taxon>
        <taxon>Auriscalpiaceae</taxon>
        <taxon>Auriscalpium</taxon>
    </lineage>
</organism>
<evidence type="ECO:0000313" key="2">
    <source>
        <dbReference type="Proteomes" id="UP000814033"/>
    </source>
</evidence>
<reference evidence="1" key="2">
    <citation type="journal article" date="2022" name="New Phytol.">
        <title>Evolutionary transition to the ectomycorrhizal habit in the genomes of a hyperdiverse lineage of mushroom-forming fungi.</title>
        <authorList>
            <person name="Looney B."/>
            <person name="Miyauchi S."/>
            <person name="Morin E."/>
            <person name="Drula E."/>
            <person name="Courty P.E."/>
            <person name="Kohler A."/>
            <person name="Kuo A."/>
            <person name="LaButti K."/>
            <person name="Pangilinan J."/>
            <person name="Lipzen A."/>
            <person name="Riley R."/>
            <person name="Andreopoulos W."/>
            <person name="He G."/>
            <person name="Johnson J."/>
            <person name="Nolan M."/>
            <person name="Tritt A."/>
            <person name="Barry K.W."/>
            <person name="Grigoriev I.V."/>
            <person name="Nagy L.G."/>
            <person name="Hibbett D."/>
            <person name="Henrissat B."/>
            <person name="Matheny P.B."/>
            <person name="Labbe J."/>
            <person name="Martin F.M."/>
        </authorList>
    </citation>
    <scope>NUCLEOTIDE SEQUENCE</scope>
    <source>
        <strain evidence="1">FP105234-sp</strain>
    </source>
</reference>
<dbReference type="EMBL" id="MU275913">
    <property type="protein sequence ID" value="KAI0047015.1"/>
    <property type="molecule type" value="Genomic_DNA"/>
</dbReference>
<proteinExistence type="predicted"/>
<dbReference type="Proteomes" id="UP000814033">
    <property type="component" value="Unassembled WGS sequence"/>
</dbReference>
<gene>
    <name evidence="1" type="ORF">FA95DRAFT_1493145</name>
</gene>
<accession>A0ACB8RSK6</accession>
<sequence length="538" mass="58726">MPSLPDLPVEVLLDNVLPLVPIPDLLSLASTSKSLAAVCADDTFWKRRCADDFNFTSSETARTTGWRVLYRGLSHPKVFVWGERRNGRMGTTSLPKNTGWGVPYPLEVKFPSDVRIVSLIAGGMSFHALDSHGGLYVWGTLDGQNMALNSEGFAMKYKEASVPHKLILPAPIRSVSTGRIHAMALDSDSQVWTFLSWGRPFKFDSALLDCRAPDTTPVQVECGWAFSSILTQSGDVLVYWPFAGAINTGVQQENTVMNENGDNQARATHQQIPCVTWTLRADPFRLPPIPQLPELSGNEEEEVMSTEVKLIKIASFDNNLIGLTNKGHVLKYGELGSEGTYRRGGWQYLPNYSEVSSVREQPAFSAKDSQLAAPTTMKITHISAHFHTFVAYSTGASSIILMGHTETNDTSAPKIIPALQNRSIISVVLGDYHYGALTSFGELLTWGSYSHGALGLGYAPDVPVGEPGGYATEEDRNRARGRFNLPDPPDVETPAVVHFDRGASKGKKFCFAATAAGWHTGALVIDLEVRPHSAYAVD</sequence>
<evidence type="ECO:0000313" key="1">
    <source>
        <dbReference type="EMBL" id="KAI0047015.1"/>
    </source>
</evidence>
<protein>
    <submittedName>
        <fullName evidence="1">RCC1/BLIP-II</fullName>
    </submittedName>
</protein>
<name>A0ACB8RSK6_9AGAM</name>
<reference evidence="1" key="1">
    <citation type="submission" date="2021-02" db="EMBL/GenBank/DDBJ databases">
        <authorList>
            <consortium name="DOE Joint Genome Institute"/>
            <person name="Ahrendt S."/>
            <person name="Looney B.P."/>
            <person name="Miyauchi S."/>
            <person name="Morin E."/>
            <person name="Drula E."/>
            <person name="Courty P.E."/>
            <person name="Chicoki N."/>
            <person name="Fauchery L."/>
            <person name="Kohler A."/>
            <person name="Kuo A."/>
            <person name="Labutti K."/>
            <person name="Pangilinan J."/>
            <person name="Lipzen A."/>
            <person name="Riley R."/>
            <person name="Andreopoulos W."/>
            <person name="He G."/>
            <person name="Johnson J."/>
            <person name="Barry K.W."/>
            <person name="Grigoriev I.V."/>
            <person name="Nagy L."/>
            <person name="Hibbett D."/>
            <person name="Henrissat B."/>
            <person name="Matheny P.B."/>
            <person name="Labbe J."/>
            <person name="Martin F."/>
        </authorList>
    </citation>
    <scope>NUCLEOTIDE SEQUENCE</scope>
    <source>
        <strain evidence="1">FP105234-sp</strain>
    </source>
</reference>
<keyword evidence="2" id="KW-1185">Reference proteome</keyword>
<comment type="caution">
    <text evidence="1">The sequence shown here is derived from an EMBL/GenBank/DDBJ whole genome shotgun (WGS) entry which is preliminary data.</text>
</comment>